<dbReference type="AlphaFoldDB" id="A0A6J4R074"/>
<reference evidence="2" key="1">
    <citation type="submission" date="2020-02" db="EMBL/GenBank/DDBJ databases">
        <authorList>
            <person name="Meier V. D."/>
        </authorList>
    </citation>
    <scope>NUCLEOTIDE SEQUENCE</scope>
    <source>
        <strain evidence="2">AVDCRST_MAG25</strain>
    </source>
</reference>
<dbReference type="EMBL" id="CADCVI010000011">
    <property type="protein sequence ID" value="CAA9456188.1"/>
    <property type="molecule type" value="Genomic_DNA"/>
</dbReference>
<accession>A0A6J4R074</accession>
<evidence type="ECO:0000256" key="1">
    <source>
        <dbReference type="SAM" id="MobiDB-lite"/>
    </source>
</evidence>
<feature type="region of interest" description="Disordered" evidence="1">
    <location>
        <begin position="1"/>
        <end position="58"/>
    </location>
</feature>
<feature type="compositionally biased region" description="Basic residues" evidence="1">
    <location>
        <begin position="1"/>
        <end position="18"/>
    </location>
</feature>
<gene>
    <name evidence="2" type="ORF">AVDCRST_MAG25-146</name>
</gene>
<evidence type="ECO:0000313" key="2">
    <source>
        <dbReference type="EMBL" id="CAA9456188.1"/>
    </source>
</evidence>
<sequence length="58" mass="6323">GRGDTRHRRGPGRGRRNLPPRQPGTRARRDALRPAGGRGVRAGTRHLRGVVGPARSRP</sequence>
<proteinExistence type="predicted"/>
<feature type="non-terminal residue" evidence="2">
    <location>
        <position position="1"/>
    </location>
</feature>
<name>A0A6J4R074_9ACTN</name>
<protein>
    <submittedName>
        <fullName evidence="2">Uncharacterized protein</fullName>
    </submittedName>
</protein>
<feature type="non-terminal residue" evidence="2">
    <location>
        <position position="58"/>
    </location>
</feature>
<organism evidence="2">
    <name type="scientific">uncultured Rubrobacteraceae bacterium</name>
    <dbReference type="NCBI Taxonomy" id="349277"/>
    <lineage>
        <taxon>Bacteria</taxon>
        <taxon>Bacillati</taxon>
        <taxon>Actinomycetota</taxon>
        <taxon>Rubrobacteria</taxon>
        <taxon>Rubrobacterales</taxon>
        <taxon>Rubrobacteraceae</taxon>
        <taxon>environmental samples</taxon>
    </lineage>
</organism>